<organism evidence="1 2">
    <name type="scientific">Pseudidiomarina woesei</name>
    <dbReference type="NCBI Taxonomy" id="1381080"/>
    <lineage>
        <taxon>Bacteria</taxon>
        <taxon>Pseudomonadati</taxon>
        <taxon>Pseudomonadota</taxon>
        <taxon>Gammaproteobacteria</taxon>
        <taxon>Alteromonadales</taxon>
        <taxon>Idiomarinaceae</taxon>
        <taxon>Pseudidiomarina</taxon>
    </lineage>
</organism>
<keyword evidence="2" id="KW-1185">Reference proteome</keyword>
<protein>
    <submittedName>
        <fullName evidence="1">Uncharacterized protein</fullName>
    </submittedName>
</protein>
<dbReference type="AlphaFoldDB" id="A0A0K6GYE9"/>
<proteinExistence type="predicted"/>
<name>A0A0K6GYE9_9GAMM</name>
<reference evidence="2" key="1">
    <citation type="submission" date="2015-08" db="EMBL/GenBank/DDBJ databases">
        <authorList>
            <person name="Varghese N."/>
        </authorList>
    </citation>
    <scope>NUCLEOTIDE SEQUENCE [LARGE SCALE GENOMIC DNA]</scope>
    <source>
        <strain evidence="2">DSM 27808</strain>
    </source>
</reference>
<dbReference type="EMBL" id="CYHB01000001">
    <property type="protein sequence ID" value="CUA83634.1"/>
    <property type="molecule type" value="Genomic_DNA"/>
</dbReference>
<evidence type="ECO:0000313" key="1">
    <source>
        <dbReference type="EMBL" id="CUA83634.1"/>
    </source>
</evidence>
<dbReference type="Proteomes" id="UP000182598">
    <property type="component" value="Unassembled WGS sequence"/>
</dbReference>
<sequence length="52" mass="6150">MLLFVLPIIAFLNWYDKTFQLTKFYTLSERNLKVFLINLSATAENSSKNQYT</sequence>
<gene>
    <name evidence="1" type="ORF">Ga0061064_0708</name>
</gene>
<accession>A0A0K6GYE9</accession>
<evidence type="ECO:0000313" key="2">
    <source>
        <dbReference type="Proteomes" id="UP000182598"/>
    </source>
</evidence>